<organism evidence="4 5">
    <name type="scientific">Urochloa decumbens</name>
    <dbReference type="NCBI Taxonomy" id="240449"/>
    <lineage>
        <taxon>Eukaryota</taxon>
        <taxon>Viridiplantae</taxon>
        <taxon>Streptophyta</taxon>
        <taxon>Embryophyta</taxon>
        <taxon>Tracheophyta</taxon>
        <taxon>Spermatophyta</taxon>
        <taxon>Magnoliopsida</taxon>
        <taxon>Liliopsida</taxon>
        <taxon>Poales</taxon>
        <taxon>Poaceae</taxon>
        <taxon>PACMAD clade</taxon>
        <taxon>Panicoideae</taxon>
        <taxon>Panicodae</taxon>
        <taxon>Paniceae</taxon>
        <taxon>Melinidinae</taxon>
        <taxon>Urochloa</taxon>
    </lineage>
</organism>
<reference evidence="4" key="1">
    <citation type="submission" date="2024-10" db="EMBL/GenBank/DDBJ databases">
        <authorList>
            <person name="Ryan C."/>
        </authorList>
    </citation>
    <scope>NUCLEOTIDE SEQUENCE [LARGE SCALE GENOMIC DNA]</scope>
</reference>
<dbReference type="InterPro" id="IPR001087">
    <property type="entry name" value="GDSL"/>
</dbReference>
<feature type="signal peptide" evidence="3">
    <location>
        <begin position="1"/>
        <end position="33"/>
    </location>
</feature>
<dbReference type="EMBL" id="OZ075132">
    <property type="protein sequence ID" value="CAL4983021.1"/>
    <property type="molecule type" value="Genomic_DNA"/>
</dbReference>
<feature type="chain" id="PRO_5044882562" evidence="3">
    <location>
        <begin position="34"/>
        <end position="295"/>
    </location>
</feature>
<name>A0ABC9AQ46_9POAL</name>
<accession>A0ABC9AQ46</accession>
<dbReference type="Pfam" id="PF00657">
    <property type="entry name" value="Lipase_GDSL"/>
    <property type="match status" value="1"/>
</dbReference>
<evidence type="ECO:0000313" key="5">
    <source>
        <dbReference type="Proteomes" id="UP001497457"/>
    </source>
</evidence>
<keyword evidence="5" id="KW-1185">Reference proteome</keyword>
<sequence length="295" mass="33129">MVSFSGQGVFNSLHVFLVSIILLLNVSVELCGCYKRIFSFGDDSIIDTGNFANGKGSLMEFPFGMNYFHRPTGRICDGHVLVDFYGEYPSHAEHTIAQFVAYPFAHCQMQRGRSWASLSSYWARYIGGNDYNFWFGDVTKPREVASQFIPDIMATIGSSIKHKSNNNADYDEHGCLRWFNDFSQRHNQELRGMVDRLSAQNPGVKIIYADYYGAAVEFIKDPHRFGIGNPLATCCGGDKQPYHTDKLCNKMARIWGNPSGLASWDGIHMTEKAYEVISQGVLNGPFANPPLLRTC</sequence>
<comment type="similarity">
    <text evidence="1">Belongs to the 'GDSL' lipolytic enzyme family.</text>
</comment>
<dbReference type="AlphaFoldDB" id="A0ABC9AQ46"/>
<evidence type="ECO:0000313" key="4">
    <source>
        <dbReference type="EMBL" id="CAL4983021.1"/>
    </source>
</evidence>
<proteinExistence type="inferred from homology"/>
<keyword evidence="2" id="KW-0325">Glycoprotein</keyword>
<dbReference type="SUPFAM" id="SSF52266">
    <property type="entry name" value="SGNH hydrolase"/>
    <property type="match status" value="1"/>
</dbReference>
<dbReference type="Gene3D" id="3.40.50.1110">
    <property type="entry name" value="SGNH hydrolase"/>
    <property type="match status" value="1"/>
</dbReference>
<dbReference type="Proteomes" id="UP001497457">
    <property type="component" value="Chromosome 22rd"/>
</dbReference>
<dbReference type="InterPro" id="IPR036514">
    <property type="entry name" value="SGNH_hydro_sf"/>
</dbReference>
<keyword evidence="3" id="KW-0732">Signal</keyword>
<evidence type="ECO:0000256" key="1">
    <source>
        <dbReference type="ARBA" id="ARBA00008668"/>
    </source>
</evidence>
<protein>
    <submittedName>
        <fullName evidence="4">Uncharacterized protein</fullName>
    </submittedName>
</protein>
<gene>
    <name evidence="4" type="ORF">URODEC1_LOCUS56890</name>
</gene>
<dbReference type="PANTHER" id="PTHR22835:SF649">
    <property type="entry name" value="OS01G0651000 PROTEIN"/>
    <property type="match status" value="1"/>
</dbReference>
<evidence type="ECO:0000256" key="3">
    <source>
        <dbReference type="SAM" id="SignalP"/>
    </source>
</evidence>
<dbReference type="PANTHER" id="PTHR22835">
    <property type="entry name" value="ZINC FINGER FYVE DOMAIN CONTAINING PROTEIN"/>
    <property type="match status" value="1"/>
</dbReference>
<evidence type="ECO:0000256" key="2">
    <source>
        <dbReference type="ARBA" id="ARBA00023180"/>
    </source>
</evidence>